<organism evidence="1 2">
    <name type="scientific">Trifolium pratense</name>
    <name type="common">Red clover</name>
    <dbReference type="NCBI Taxonomy" id="57577"/>
    <lineage>
        <taxon>Eukaryota</taxon>
        <taxon>Viridiplantae</taxon>
        <taxon>Streptophyta</taxon>
        <taxon>Embryophyta</taxon>
        <taxon>Tracheophyta</taxon>
        <taxon>Spermatophyta</taxon>
        <taxon>Magnoliopsida</taxon>
        <taxon>eudicotyledons</taxon>
        <taxon>Gunneridae</taxon>
        <taxon>Pentapetalae</taxon>
        <taxon>rosids</taxon>
        <taxon>fabids</taxon>
        <taxon>Fabales</taxon>
        <taxon>Fabaceae</taxon>
        <taxon>Papilionoideae</taxon>
        <taxon>50 kb inversion clade</taxon>
        <taxon>NPAAA clade</taxon>
        <taxon>Hologalegina</taxon>
        <taxon>IRL clade</taxon>
        <taxon>Trifolieae</taxon>
        <taxon>Trifolium</taxon>
    </lineage>
</organism>
<dbReference type="Proteomes" id="UP001177021">
    <property type="component" value="Unassembled WGS sequence"/>
</dbReference>
<evidence type="ECO:0000313" key="1">
    <source>
        <dbReference type="EMBL" id="CAJ2652494.1"/>
    </source>
</evidence>
<keyword evidence="2" id="KW-1185">Reference proteome</keyword>
<accession>A0ACB0K8C7</accession>
<gene>
    <name evidence="1" type="ORF">MILVUS5_LOCUS19967</name>
</gene>
<evidence type="ECO:0000313" key="2">
    <source>
        <dbReference type="Proteomes" id="UP001177021"/>
    </source>
</evidence>
<reference evidence="1" key="1">
    <citation type="submission" date="2023-10" db="EMBL/GenBank/DDBJ databases">
        <authorList>
            <person name="Rodriguez Cubillos JULIANA M."/>
            <person name="De Vega J."/>
        </authorList>
    </citation>
    <scope>NUCLEOTIDE SEQUENCE</scope>
</reference>
<proteinExistence type="predicted"/>
<name>A0ACB0K8C7_TRIPR</name>
<comment type="caution">
    <text evidence="1">The sequence shown here is derived from an EMBL/GenBank/DDBJ whole genome shotgun (WGS) entry which is preliminary data.</text>
</comment>
<sequence>MDSTCTSSLIAIGDIHSTEASGSQQLRCRDPKGCRVWGVYHPEFPNCLCSSSAISTACSINAVSLQ</sequence>
<protein>
    <submittedName>
        <fullName evidence="1">Uncharacterized protein</fullName>
    </submittedName>
</protein>
<dbReference type="EMBL" id="CASHSV030000206">
    <property type="protein sequence ID" value="CAJ2652494.1"/>
    <property type="molecule type" value="Genomic_DNA"/>
</dbReference>